<name>A0A7H9E004_ANAPH</name>
<evidence type="ECO:0000313" key="9">
    <source>
        <dbReference type="Proteomes" id="UP000510938"/>
    </source>
</evidence>
<evidence type="ECO:0000256" key="3">
    <source>
        <dbReference type="ARBA" id="ARBA00022723"/>
    </source>
</evidence>
<accession>A0A7H9E004</accession>
<dbReference type="GO" id="GO:0046872">
    <property type="term" value="F:metal ion binding"/>
    <property type="evidence" value="ECO:0007669"/>
    <property type="project" value="UniProtKB-KW"/>
</dbReference>
<evidence type="ECO:0000256" key="1">
    <source>
        <dbReference type="ARBA" id="ARBA00010342"/>
    </source>
</evidence>
<keyword evidence="6" id="KW-0812">Transmembrane</keyword>
<dbReference type="InterPro" id="IPR038297">
    <property type="entry name" value="CcmH/CycL/NrfF/Ccl2_sf"/>
</dbReference>
<keyword evidence="6" id="KW-0472">Membrane</keyword>
<sequence length="149" mass="16837">MHYSSIYSSSLAIAVKRLIFIFLLFISFAQNGVNNAFSANEDFLSKDQKSRAIKLFKATKCMTCSGESLYESQSAFAVEMRSFIRRQIVSGMTDEQILDILKQRYGSAILGDTPYNADTYFLWITPIFLAVIITVFMALKLGRLKKSAQ</sequence>
<evidence type="ECO:0000256" key="5">
    <source>
        <dbReference type="ARBA" id="ARBA00023004"/>
    </source>
</evidence>
<gene>
    <name evidence="8" type="ORF">O998_03005</name>
</gene>
<dbReference type="Gene3D" id="1.10.8.640">
    <property type="entry name" value="Cytochrome C biogenesis protein"/>
    <property type="match status" value="1"/>
</dbReference>
<keyword evidence="2 6" id="KW-0349">Heme</keyword>
<organism evidence="8 9">
    <name type="scientific">Anaplasma phagocytophilum str. Norway variant1</name>
    <dbReference type="NCBI Taxonomy" id="1392506"/>
    <lineage>
        <taxon>Bacteria</taxon>
        <taxon>Pseudomonadati</taxon>
        <taxon>Pseudomonadota</taxon>
        <taxon>Alphaproteobacteria</taxon>
        <taxon>Rickettsiales</taxon>
        <taxon>Anaplasmataceae</taxon>
        <taxon>Anaplasma</taxon>
        <taxon>phagocytophilum group</taxon>
    </lineage>
</organism>
<dbReference type="PANTHER" id="PTHR47870">
    <property type="entry name" value="CYTOCHROME C-TYPE BIOGENESIS PROTEIN CCMH"/>
    <property type="match status" value="1"/>
</dbReference>
<dbReference type="InterPro" id="IPR005616">
    <property type="entry name" value="CcmH/CycL/Ccl2/NrfF_N"/>
</dbReference>
<keyword evidence="4 6" id="KW-0732">Signal</keyword>
<dbReference type="Proteomes" id="UP000510938">
    <property type="component" value="Chromosome"/>
</dbReference>
<keyword evidence="5 6" id="KW-0408">Iron</keyword>
<dbReference type="Pfam" id="PF03918">
    <property type="entry name" value="CcmH"/>
    <property type="match status" value="1"/>
</dbReference>
<dbReference type="InterPro" id="IPR051263">
    <property type="entry name" value="C-type_cytochrome_biogenesis"/>
</dbReference>
<dbReference type="CDD" id="cd16378">
    <property type="entry name" value="CcmH_N"/>
    <property type="match status" value="1"/>
</dbReference>
<feature type="transmembrane region" description="Helical" evidence="6">
    <location>
        <begin position="120"/>
        <end position="139"/>
    </location>
</feature>
<evidence type="ECO:0000256" key="2">
    <source>
        <dbReference type="ARBA" id="ARBA00022617"/>
    </source>
</evidence>
<dbReference type="GO" id="GO:0005886">
    <property type="term" value="C:plasma membrane"/>
    <property type="evidence" value="ECO:0007669"/>
    <property type="project" value="TreeGrafter"/>
</dbReference>
<comment type="function">
    <text evidence="6">Possible subunit of a heme lyase.</text>
</comment>
<keyword evidence="6" id="KW-1133">Transmembrane helix</keyword>
<proteinExistence type="inferred from homology"/>
<reference evidence="8 9" key="1">
    <citation type="submission" date="2019-12" db="EMBL/GenBank/DDBJ databases">
        <title>A sheep strain of Anaplasma phagocytophilum contains multiple genomes.</title>
        <authorList>
            <person name="Barbet A.F."/>
            <person name="Crosby F.L."/>
            <person name="Eskeland S."/>
            <person name="Stuen S."/>
            <person name="Granquist E.G."/>
            <person name="Munderloh U.G."/>
        </authorList>
    </citation>
    <scope>NUCLEOTIDE SEQUENCE [LARGE SCALE GENOMIC DNA]</scope>
    <source>
        <strain evidence="8 9">Norway Variant 1</strain>
    </source>
</reference>
<dbReference type="PANTHER" id="PTHR47870:SF4">
    <property type="entry name" value="CYTOCHROME C-TYPE BIOGENESIS PROTEIN CYCH"/>
    <property type="match status" value="1"/>
</dbReference>
<feature type="domain" description="CcmH/CycL/Ccl2/NrfF N-terminal" evidence="7">
    <location>
        <begin position="32"/>
        <end position="145"/>
    </location>
</feature>
<comment type="similarity">
    <text evidence="1 6">Belongs to the CcmH/CycL/Ccl2/NrfF family.</text>
</comment>
<evidence type="ECO:0000259" key="7">
    <source>
        <dbReference type="Pfam" id="PF03918"/>
    </source>
</evidence>
<dbReference type="EMBL" id="CP046639">
    <property type="protein sequence ID" value="QLL66761.1"/>
    <property type="molecule type" value="Genomic_DNA"/>
</dbReference>
<keyword evidence="3 6" id="KW-0479">Metal-binding</keyword>
<evidence type="ECO:0000313" key="8">
    <source>
        <dbReference type="EMBL" id="QLL66761.1"/>
    </source>
</evidence>
<evidence type="ECO:0000256" key="4">
    <source>
        <dbReference type="ARBA" id="ARBA00022729"/>
    </source>
</evidence>
<protein>
    <recommendedName>
        <fullName evidence="6">Cytochrome c-type biogenesis protein</fullName>
    </recommendedName>
</protein>
<dbReference type="AlphaFoldDB" id="A0A7H9E004"/>
<evidence type="ECO:0000256" key="6">
    <source>
        <dbReference type="RuleBase" id="RU364112"/>
    </source>
</evidence>